<evidence type="ECO:0008006" key="3">
    <source>
        <dbReference type="Google" id="ProtNLM"/>
    </source>
</evidence>
<comment type="caution">
    <text evidence="1">The sequence shown here is derived from an EMBL/GenBank/DDBJ whole genome shotgun (WGS) entry which is preliminary data.</text>
</comment>
<evidence type="ECO:0000313" key="1">
    <source>
        <dbReference type="EMBL" id="KAL2825235.1"/>
    </source>
</evidence>
<keyword evidence="2" id="KW-1185">Reference proteome</keyword>
<name>A0ABR4IBW1_9EURO</name>
<dbReference type="EMBL" id="JBFXLU010000506">
    <property type="protein sequence ID" value="KAL2825235.1"/>
    <property type="molecule type" value="Genomic_DNA"/>
</dbReference>
<evidence type="ECO:0000313" key="2">
    <source>
        <dbReference type="Proteomes" id="UP001610446"/>
    </source>
</evidence>
<dbReference type="Proteomes" id="UP001610446">
    <property type="component" value="Unassembled WGS sequence"/>
</dbReference>
<protein>
    <recommendedName>
        <fullName evidence="3">BTB domain-containing protein</fullName>
    </recommendedName>
</protein>
<proteinExistence type="predicted"/>
<gene>
    <name evidence="1" type="ORF">BJY01DRAFT_241588</name>
</gene>
<organism evidence="1 2">
    <name type="scientific">Aspergillus pseudoustus</name>
    <dbReference type="NCBI Taxonomy" id="1810923"/>
    <lineage>
        <taxon>Eukaryota</taxon>
        <taxon>Fungi</taxon>
        <taxon>Dikarya</taxon>
        <taxon>Ascomycota</taxon>
        <taxon>Pezizomycotina</taxon>
        <taxon>Eurotiomycetes</taxon>
        <taxon>Eurotiomycetidae</taxon>
        <taxon>Eurotiales</taxon>
        <taxon>Aspergillaceae</taxon>
        <taxon>Aspergillus</taxon>
        <taxon>Aspergillus subgen. Nidulantes</taxon>
    </lineage>
</organism>
<sequence>MDAPTHIVDPDGEVNIILSNANAPLPGIDDEALLPARMREKHSDKVSRIQVSAKHLILASPVLKTLLTGGWKENVTLLEKGSVEITAESWDLDALLIVLWIIHGKDSLVSRVITLEMFAKIALIVDYYECSEAMGLVYWMWISWALRLPEIFKETTSIAMSTSNHPIPHLGFPIPDGVIETAIGRLFSLIHETNQELLSRRLGCNFECSAIMYGALTMQIQDTLLSTWPDEPFDRLTYEKLRPEVARIQPPRWYSEVPRVFWRDRKIA</sequence>
<reference evidence="1 2" key="1">
    <citation type="submission" date="2024-07" db="EMBL/GenBank/DDBJ databases">
        <title>Section-level genome sequencing and comparative genomics of Aspergillus sections Usti and Cavernicolus.</title>
        <authorList>
            <consortium name="Lawrence Berkeley National Laboratory"/>
            <person name="Nybo J.L."/>
            <person name="Vesth T.C."/>
            <person name="Theobald S."/>
            <person name="Frisvad J.C."/>
            <person name="Larsen T.O."/>
            <person name="Kjaerboelling I."/>
            <person name="Rothschild-Mancinelli K."/>
            <person name="Lyhne E.K."/>
            <person name="Kogle M.E."/>
            <person name="Barry K."/>
            <person name="Clum A."/>
            <person name="Na H."/>
            <person name="Ledsgaard L."/>
            <person name="Lin J."/>
            <person name="Lipzen A."/>
            <person name="Kuo A."/>
            <person name="Riley R."/>
            <person name="Mondo S."/>
            <person name="Labutti K."/>
            <person name="Haridas S."/>
            <person name="Pangalinan J."/>
            <person name="Salamov A.A."/>
            <person name="Simmons B.A."/>
            <person name="Magnuson J.K."/>
            <person name="Chen J."/>
            <person name="Drula E."/>
            <person name="Henrissat B."/>
            <person name="Wiebenga A."/>
            <person name="Lubbers R.J."/>
            <person name="Gomes A.C."/>
            <person name="Makela M.R."/>
            <person name="Stajich J."/>
            <person name="Grigoriev I.V."/>
            <person name="Mortensen U.H."/>
            <person name="De Vries R.P."/>
            <person name="Baker S.E."/>
            <person name="Andersen M.R."/>
        </authorList>
    </citation>
    <scope>NUCLEOTIDE SEQUENCE [LARGE SCALE GENOMIC DNA]</scope>
    <source>
        <strain evidence="1 2">CBS 123904</strain>
    </source>
</reference>
<accession>A0ABR4IBW1</accession>